<dbReference type="InterPro" id="IPR027267">
    <property type="entry name" value="AH/BAR_dom_sf"/>
</dbReference>
<sequence length="463" mass="50280">MATATAGSPSASAQVASPVESSPGDQANFDSSPVGGLPEEPVKSSVSPQPSPSRREPSGAQPSPAPPADISVDLNGNDPTPPTSPGGNNQPMSPARSTYSHGTHGASFSRDPPPQGIMARTMAQLSAATNRMVHKVQAHRAKAAARKQGGKLLLQQLQDESGAKDPSLVPGIMITPPPDPRYVAPTLAQTLKYKIFGAPGPIDPATGKVEIPDPVAAKASTWYKVKGSRRRTSQQMAVKLGKALKHHDEDFELLWAGVQRQELLLNKIKTDGKRLAAAIQEQADAAKTMASHIASLAETSIELGEGPEADARRAVVERARQLMEVMDVMDQDVRPACLEHLNNSVNKPVGQLCEEFPTYQQCVDKRTHYMLDMDAYERKLQKARQVAKDPAKVPHREEQFTKAQRRYTYFSDKLVEDLTLLDANRYELAGFLIEGFVEMQEFQSHRQTDVLAGLAQGKLPPKQ</sequence>
<dbReference type="EMBL" id="HBEQ01013514">
    <property type="protein sequence ID" value="CAD8524612.1"/>
    <property type="molecule type" value="Transcribed_RNA"/>
</dbReference>
<evidence type="ECO:0000256" key="3">
    <source>
        <dbReference type="ARBA" id="ARBA00023212"/>
    </source>
</evidence>
<dbReference type="SUPFAM" id="SSF103657">
    <property type="entry name" value="BAR/IMD domain-like"/>
    <property type="match status" value="1"/>
</dbReference>
<dbReference type="GO" id="GO:0051666">
    <property type="term" value="P:actin cortical patch localization"/>
    <property type="evidence" value="ECO:0007669"/>
    <property type="project" value="InterPro"/>
</dbReference>
<dbReference type="GO" id="GO:0097320">
    <property type="term" value="P:plasma membrane tubulation"/>
    <property type="evidence" value="ECO:0007669"/>
    <property type="project" value="TreeGrafter"/>
</dbReference>
<keyword evidence="3" id="KW-0206">Cytoskeleton</keyword>
<dbReference type="CDD" id="cd07307">
    <property type="entry name" value="BAR"/>
    <property type="match status" value="1"/>
</dbReference>
<protein>
    <recommendedName>
        <fullName evidence="5">BAR domain-containing protein</fullName>
    </recommendedName>
</protein>
<feature type="compositionally biased region" description="Low complexity" evidence="4">
    <location>
        <begin position="1"/>
        <end position="23"/>
    </location>
</feature>
<proteinExistence type="predicted"/>
<evidence type="ECO:0000313" key="6">
    <source>
        <dbReference type="EMBL" id="CAD8524612.1"/>
    </source>
</evidence>
<dbReference type="PROSITE" id="PS51021">
    <property type="entry name" value="BAR"/>
    <property type="match status" value="1"/>
</dbReference>
<dbReference type="GO" id="GO:0031097">
    <property type="term" value="C:medial cortex"/>
    <property type="evidence" value="ECO:0007669"/>
    <property type="project" value="TreeGrafter"/>
</dbReference>
<dbReference type="GO" id="GO:0006897">
    <property type="term" value="P:endocytosis"/>
    <property type="evidence" value="ECO:0007669"/>
    <property type="project" value="InterPro"/>
</dbReference>
<dbReference type="Gene3D" id="1.20.1270.60">
    <property type="entry name" value="Arfaptin homology (AH) domain/BAR domain"/>
    <property type="match status" value="1"/>
</dbReference>
<dbReference type="Pfam" id="PF03114">
    <property type="entry name" value="BAR"/>
    <property type="match status" value="1"/>
</dbReference>
<dbReference type="InterPro" id="IPR046982">
    <property type="entry name" value="BIN3/RVS161-like"/>
</dbReference>
<feature type="compositionally biased region" description="Polar residues" evidence="4">
    <location>
        <begin position="85"/>
        <end position="101"/>
    </location>
</feature>
<dbReference type="GO" id="GO:0008289">
    <property type="term" value="F:lipid binding"/>
    <property type="evidence" value="ECO:0007669"/>
    <property type="project" value="TreeGrafter"/>
</dbReference>
<feature type="domain" description="BAR" evidence="5">
    <location>
        <begin position="236"/>
        <end position="463"/>
    </location>
</feature>
<dbReference type="AlphaFoldDB" id="A0A7S0NP03"/>
<comment type="subcellular location">
    <subcellularLocation>
        <location evidence="1">Cytoplasm</location>
        <location evidence="1">Cytoskeleton</location>
    </subcellularLocation>
</comment>
<gene>
    <name evidence="6" type="ORF">MCOM1403_LOCUS10878</name>
</gene>
<dbReference type="PANTHER" id="PTHR47174:SF3">
    <property type="entry name" value="BRIDGING INTEGRATOR 3"/>
    <property type="match status" value="1"/>
</dbReference>
<dbReference type="GO" id="GO:1990528">
    <property type="term" value="C:Rvs161p-Rvs167p complex"/>
    <property type="evidence" value="ECO:0007669"/>
    <property type="project" value="TreeGrafter"/>
</dbReference>
<reference evidence="6" key="1">
    <citation type="submission" date="2021-01" db="EMBL/GenBank/DDBJ databases">
        <authorList>
            <person name="Corre E."/>
            <person name="Pelletier E."/>
            <person name="Niang G."/>
            <person name="Scheremetjew M."/>
            <person name="Finn R."/>
            <person name="Kale V."/>
            <person name="Holt S."/>
            <person name="Cochrane G."/>
            <person name="Meng A."/>
            <person name="Brown T."/>
            <person name="Cohen L."/>
        </authorList>
    </citation>
    <scope>NUCLEOTIDE SEQUENCE</scope>
    <source>
        <strain evidence="6">CCMP1723</strain>
    </source>
</reference>
<keyword evidence="2" id="KW-0963">Cytoplasm</keyword>
<dbReference type="SMART" id="SM00721">
    <property type="entry name" value="BAR"/>
    <property type="match status" value="1"/>
</dbReference>
<dbReference type="PANTHER" id="PTHR47174">
    <property type="entry name" value="BRIDGING INTEGRATOR 3"/>
    <property type="match status" value="1"/>
</dbReference>
<dbReference type="GO" id="GO:0015629">
    <property type="term" value="C:actin cytoskeleton"/>
    <property type="evidence" value="ECO:0007669"/>
    <property type="project" value="TreeGrafter"/>
</dbReference>
<dbReference type="InterPro" id="IPR004148">
    <property type="entry name" value="BAR_dom"/>
</dbReference>
<feature type="region of interest" description="Disordered" evidence="4">
    <location>
        <begin position="1"/>
        <end position="116"/>
    </location>
</feature>
<evidence type="ECO:0000256" key="4">
    <source>
        <dbReference type="SAM" id="MobiDB-lite"/>
    </source>
</evidence>
<evidence type="ECO:0000256" key="2">
    <source>
        <dbReference type="ARBA" id="ARBA00022490"/>
    </source>
</evidence>
<evidence type="ECO:0000259" key="5">
    <source>
        <dbReference type="PROSITE" id="PS51021"/>
    </source>
</evidence>
<evidence type="ECO:0000256" key="1">
    <source>
        <dbReference type="ARBA" id="ARBA00004245"/>
    </source>
</evidence>
<accession>A0A7S0NP03</accession>
<organism evidence="6">
    <name type="scientific">Micromonas pusilla</name>
    <name type="common">Picoplanktonic green alga</name>
    <name type="synonym">Chromulina pusilla</name>
    <dbReference type="NCBI Taxonomy" id="38833"/>
    <lineage>
        <taxon>Eukaryota</taxon>
        <taxon>Viridiplantae</taxon>
        <taxon>Chlorophyta</taxon>
        <taxon>Mamiellophyceae</taxon>
        <taxon>Mamiellales</taxon>
        <taxon>Mamiellaceae</taxon>
        <taxon>Micromonas</taxon>
    </lineage>
</organism>
<name>A0A7S0NP03_MICPS</name>
<dbReference type="GO" id="GO:0043332">
    <property type="term" value="C:mating projection tip"/>
    <property type="evidence" value="ECO:0007669"/>
    <property type="project" value="TreeGrafter"/>
</dbReference>